<keyword evidence="3" id="KW-1185">Reference proteome</keyword>
<dbReference type="SUPFAM" id="SSF51126">
    <property type="entry name" value="Pectin lyase-like"/>
    <property type="match status" value="1"/>
</dbReference>
<dbReference type="InterPro" id="IPR011050">
    <property type="entry name" value="Pectin_lyase_fold/virulence"/>
</dbReference>
<dbReference type="InterPro" id="IPR013783">
    <property type="entry name" value="Ig-like_fold"/>
</dbReference>
<evidence type="ECO:0000313" key="2">
    <source>
        <dbReference type="EMBL" id="MBD1420565.1"/>
    </source>
</evidence>
<gene>
    <name evidence="2" type="ORF">H8B21_03180</name>
</gene>
<protein>
    <submittedName>
        <fullName evidence="2">DUF5123 domain-containing protein</fullName>
    </submittedName>
</protein>
<evidence type="ECO:0000313" key="3">
    <source>
        <dbReference type="Proteomes" id="UP000651112"/>
    </source>
</evidence>
<feature type="domain" description="Fibronectin type-III" evidence="1">
    <location>
        <begin position="37"/>
        <end position="146"/>
    </location>
</feature>
<dbReference type="Gene3D" id="2.60.40.10">
    <property type="entry name" value="Immunoglobulins"/>
    <property type="match status" value="1"/>
</dbReference>
<name>A0ABR7XN15_9SPHI</name>
<dbReference type="RefSeq" id="WP_190312320.1">
    <property type="nucleotide sequence ID" value="NZ_JACNYL010000001.1"/>
</dbReference>
<dbReference type="InterPro" id="IPR033427">
    <property type="entry name" value="DUF5123"/>
</dbReference>
<accession>A0ABR7XN15</accession>
<dbReference type="EMBL" id="JACNYL010000001">
    <property type="protein sequence ID" value="MBD1420565.1"/>
    <property type="molecule type" value="Genomic_DNA"/>
</dbReference>
<evidence type="ECO:0000259" key="1">
    <source>
        <dbReference type="PROSITE" id="PS50853"/>
    </source>
</evidence>
<reference evidence="2 3" key="1">
    <citation type="submission" date="2020-08" db="EMBL/GenBank/DDBJ databases">
        <title>Sphingobacterium sp. DN00404 isolated from aquaculture water.</title>
        <authorList>
            <person name="Zhang M."/>
        </authorList>
    </citation>
    <scope>NUCLEOTIDE SEQUENCE [LARGE SCALE GENOMIC DNA]</scope>
    <source>
        <strain evidence="2 3">KCTC 42746</strain>
    </source>
</reference>
<dbReference type="Pfam" id="PF17161">
    <property type="entry name" value="DUF5123"/>
    <property type="match status" value="1"/>
</dbReference>
<dbReference type="InterPro" id="IPR032530">
    <property type="entry name" value="DUF4957"/>
</dbReference>
<dbReference type="Proteomes" id="UP000651112">
    <property type="component" value="Unassembled WGS sequence"/>
</dbReference>
<organism evidence="2 3">
    <name type="scientific">Sphingobacterium chuzhouense</name>
    <dbReference type="NCBI Taxonomy" id="1742264"/>
    <lineage>
        <taxon>Bacteria</taxon>
        <taxon>Pseudomonadati</taxon>
        <taxon>Bacteroidota</taxon>
        <taxon>Sphingobacteriia</taxon>
        <taxon>Sphingobacteriales</taxon>
        <taxon>Sphingobacteriaceae</taxon>
        <taxon>Sphingobacterium</taxon>
    </lineage>
</organism>
<dbReference type="PROSITE" id="PS51257">
    <property type="entry name" value="PROKAR_LIPOPROTEIN"/>
    <property type="match status" value="1"/>
</dbReference>
<proteinExistence type="predicted"/>
<comment type="caution">
    <text evidence="2">The sequence shown here is derived from an EMBL/GenBank/DDBJ whole genome shotgun (WGS) entry which is preliminary data.</text>
</comment>
<dbReference type="Pfam" id="PF16318">
    <property type="entry name" value="DUF4957"/>
    <property type="match status" value="1"/>
</dbReference>
<sequence>MRFKYFMGSAFSLGKLGIFFLLIASIYACDKDTAQGPPTSLTRLDGAIRLVHLDTAVRLSWNKALTAWEGEHKPDIRYEIEVSSDPTFADQTQEVYTTQLDSAFIHLNANQLTHFEDYYARIRAVAGQNEARSNWLQSEVFHILDKVREINIFRSVKNHELIDRGVILRWEKNDDITSVVLSAEGIADQPFVITGDNKTNASKQIEGLTPDQEYTAQLFAGEKSMGVITFKTKLGVDNPSFINLRQISGNPAALREALESAADGATIVLKRGEVYTFTETFLFDKSVKIISEPGFTAPAHIQISSSLNIKAGVEIGSIVFEDVKLTSNINGGYVFNIQVNGKIAEIIFENCLISDHRGVVRVRAADDNTSSSLEVGNYKINNCIVQNIGDFGVSCVSRLNTNLRNVSITNSTINNANRVIYVSVNKRSNHDDSFTIANVTIYNSGAGRFYDLNNDGLFTNGLTVNNSIYGSSAANNSRGKVSININNSFMTSDVTGTAIAGLMSAGKSSAQVFADPSSGDFTIKEAELYNVGDPRWRP</sequence>
<dbReference type="InterPro" id="IPR003961">
    <property type="entry name" value="FN3_dom"/>
</dbReference>
<dbReference type="PROSITE" id="PS50853">
    <property type="entry name" value="FN3"/>
    <property type="match status" value="1"/>
</dbReference>